<proteinExistence type="predicted"/>
<evidence type="ECO:0000256" key="3">
    <source>
        <dbReference type="ARBA" id="ARBA00022679"/>
    </source>
</evidence>
<evidence type="ECO:0000313" key="11">
    <source>
        <dbReference type="EMBL" id="DAD49894.1"/>
    </source>
</evidence>
<comment type="cofactor">
    <cofactor evidence="9">
        <name>Mg(2+)</name>
        <dbReference type="ChEBI" id="CHEBI:18420"/>
    </cofactor>
    <text evidence="9">Binds 2 Mg(2+) per subunit.</text>
</comment>
<dbReference type="SUPFAM" id="SSF56672">
    <property type="entry name" value="DNA/RNA polymerases"/>
    <property type="match status" value="1"/>
</dbReference>
<evidence type="ECO:0000256" key="8">
    <source>
        <dbReference type="ARBA" id="ARBA00048744"/>
    </source>
</evidence>
<dbReference type="InterPro" id="IPR043502">
    <property type="entry name" value="DNA/RNA_pol_sf"/>
</dbReference>
<evidence type="ECO:0000256" key="5">
    <source>
        <dbReference type="ARBA" id="ARBA00022741"/>
    </source>
</evidence>
<dbReference type="GeneID" id="80399359"/>
<evidence type="ECO:0000313" key="12">
    <source>
        <dbReference type="Proteomes" id="UP000682723"/>
    </source>
</evidence>
<dbReference type="InterPro" id="IPR007096">
    <property type="entry name" value="RNA-dir_Rpol_cat_phage"/>
</dbReference>
<evidence type="ECO:0000256" key="7">
    <source>
        <dbReference type="ARBA" id="ARBA00030248"/>
    </source>
</evidence>
<dbReference type="Proteomes" id="UP000682723">
    <property type="component" value="Segment"/>
</dbReference>
<keyword evidence="2 11" id="KW-0696">RNA-directed RNA polymerase</keyword>
<keyword evidence="9" id="KW-0460">Magnesium</keyword>
<comment type="catalytic activity">
    <reaction evidence="8">
        <text>RNA(n) + a ribonucleoside 5'-triphosphate = RNA(n+1) + diphosphate</text>
        <dbReference type="Rhea" id="RHEA:21248"/>
        <dbReference type="Rhea" id="RHEA-COMP:14527"/>
        <dbReference type="Rhea" id="RHEA-COMP:17342"/>
        <dbReference type="ChEBI" id="CHEBI:33019"/>
        <dbReference type="ChEBI" id="CHEBI:61557"/>
        <dbReference type="ChEBI" id="CHEBI:140395"/>
        <dbReference type="EC" id="2.7.7.48"/>
    </reaction>
</comment>
<evidence type="ECO:0000256" key="2">
    <source>
        <dbReference type="ARBA" id="ARBA00022484"/>
    </source>
</evidence>
<feature type="binding site" evidence="9">
    <location>
        <position position="363"/>
    </location>
    <ligand>
        <name>Mg(2+)</name>
        <dbReference type="ChEBI" id="CHEBI:18420"/>
        <label>2</label>
    </ligand>
</feature>
<keyword evidence="6" id="KW-0693">Viral RNA replication</keyword>
<evidence type="ECO:0000256" key="4">
    <source>
        <dbReference type="ARBA" id="ARBA00022695"/>
    </source>
</evidence>
<keyword evidence="9" id="KW-0479">Metal-binding</keyword>
<evidence type="ECO:0000256" key="9">
    <source>
        <dbReference type="PIRSR" id="PIRSR605093-1"/>
    </source>
</evidence>
<organism evidence="11 12">
    <name type="scientific">ssRNA phage ESE017</name>
    <dbReference type="NCBI Taxonomy" id="2786000"/>
    <lineage>
        <taxon>Viruses</taxon>
        <taxon>Riboviria</taxon>
        <taxon>Orthornavirae</taxon>
        <taxon>Lenarviricota</taxon>
        <taxon>Leviviricetes</taxon>
        <taxon>Norzivirales</taxon>
        <taxon>Solspiviridae</taxon>
        <taxon>Wishivirus</taxon>
        <taxon>Wishivirus sp. 'defluviicola'</taxon>
    </lineage>
</organism>
<dbReference type="GO" id="GO:0039694">
    <property type="term" value="P:viral RNA genome replication"/>
    <property type="evidence" value="ECO:0007669"/>
    <property type="project" value="InterPro"/>
</dbReference>
<dbReference type="EMBL" id="BK013372">
    <property type="protein sequence ID" value="DAD49894.1"/>
    <property type="molecule type" value="Genomic_RNA"/>
</dbReference>
<dbReference type="EC" id="2.7.7.48" evidence="1"/>
<name>A0A8S5KX78_9VIRU</name>
<keyword evidence="3" id="KW-0808">Transferase</keyword>
<dbReference type="RefSeq" id="YP_010770137.1">
    <property type="nucleotide sequence ID" value="NC_074174.1"/>
</dbReference>
<dbReference type="KEGG" id="vg:80399359"/>
<evidence type="ECO:0000256" key="6">
    <source>
        <dbReference type="ARBA" id="ARBA00022953"/>
    </source>
</evidence>
<sequence length="585" mass="67424">MKSRSKPKRKTKRSFAADCIATEIHDAIRRDLEPLTMGNGDQVLTFAVVNQVNDFRKKYCSTTYDKEGLEVLAFEKFLKVNERIRNVNFNLKFPSATRVQSTNTKMENIHLRARALVHFVLGRFSVEEWFQECKTSSGSSIGVPYRDTSLERKFSYPISCTSSVLPLIRAYLDFDITLKSSIDELNRSVLNAPKENLVEGSRATTVEKTDKARRLICVEPTWNMFFQQGIMHMMYKRLASVGLDVQSLPIEHVQRAFRSSITSSEATIDWSSASDSVSMKLIEWILPQDWLFAVKHTRSPVTTVNGRTVPLSMFATMGNAVTFPLETLVFWAYGHAVRLSKHEGNALFPDWEDLKQISVFGDDCIVPTFMARDFIEVLGHIGFEINEDKTFIDNGGFRESCGGDFLHGRDVRPYYLRSPRSTKMSSLEPWLYTIWNSLLKKYISYFGELKYVYDKELFRVMSKLFNQYQLLAKVVPDWFPDDSGLKVSSDLFRIRSCYPSIRFDRIVRDTHGCIHFKFLRFTYNVKRPIFDALRYAVWLKKPSAIQERSIRSSQIEDLGGRVRYDRRIGGYVVARSCSAHWALAA</sequence>
<dbReference type="GO" id="GO:0000166">
    <property type="term" value="F:nucleotide binding"/>
    <property type="evidence" value="ECO:0007669"/>
    <property type="project" value="UniProtKB-KW"/>
</dbReference>
<gene>
    <name evidence="11" type="primary">ESE017_3</name>
</gene>
<feature type="binding site" evidence="9">
    <location>
        <position position="269"/>
    </location>
    <ligand>
        <name>Mg(2+)</name>
        <dbReference type="ChEBI" id="CHEBI:18420"/>
        <label>2</label>
    </ligand>
</feature>
<dbReference type="Pfam" id="PF03431">
    <property type="entry name" value="RNA_replicase_B"/>
    <property type="match status" value="1"/>
</dbReference>
<evidence type="ECO:0000259" key="10">
    <source>
        <dbReference type="PROSITE" id="PS50522"/>
    </source>
</evidence>
<feature type="domain" description="RdRp catalytic" evidence="10">
    <location>
        <begin position="254"/>
        <end position="394"/>
    </location>
</feature>
<dbReference type="InterPro" id="IPR005093">
    <property type="entry name" value="RNArep_beta"/>
</dbReference>
<keyword evidence="5" id="KW-0547">Nucleotide-binding</keyword>
<keyword evidence="4" id="KW-0548">Nucleotidyltransferase</keyword>
<accession>A0A8S5KX78</accession>
<reference evidence="11" key="1">
    <citation type="submission" date="2020-09" db="EMBL/GenBank/DDBJ databases">
        <title>Leviviricetes taxonomy.</title>
        <authorList>
            <person name="Stockdale S.R."/>
            <person name="Callanan J."/>
            <person name="Adriaenssens E.M."/>
            <person name="Kuhn J.H."/>
            <person name="Rumnieks J."/>
            <person name="Shkoporov A."/>
            <person name="Draper L.A."/>
            <person name="Ross P."/>
            <person name="Hill C."/>
        </authorList>
    </citation>
    <scope>NUCLEOTIDE SEQUENCE</scope>
</reference>
<feature type="binding site" evidence="9">
    <location>
        <position position="362"/>
    </location>
    <ligand>
        <name>Mg(2+)</name>
        <dbReference type="ChEBI" id="CHEBI:18420"/>
        <label>2</label>
    </ligand>
</feature>
<protein>
    <recommendedName>
        <fullName evidence="1">RNA-directed RNA polymerase</fullName>
        <ecNumber evidence="1">2.7.7.48</ecNumber>
    </recommendedName>
    <alternativeName>
        <fullName evidence="7">RNA replicase beta chain</fullName>
    </alternativeName>
</protein>
<dbReference type="PROSITE" id="PS50522">
    <property type="entry name" value="RDRP_PHAGE"/>
    <property type="match status" value="1"/>
</dbReference>
<dbReference type="GO" id="GO:0046872">
    <property type="term" value="F:metal ion binding"/>
    <property type="evidence" value="ECO:0007669"/>
    <property type="project" value="UniProtKB-KW"/>
</dbReference>
<evidence type="ECO:0000256" key="1">
    <source>
        <dbReference type="ARBA" id="ARBA00012494"/>
    </source>
</evidence>
<dbReference type="GO" id="GO:0003968">
    <property type="term" value="F:RNA-directed RNA polymerase activity"/>
    <property type="evidence" value="ECO:0007669"/>
    <property type="project" value="UniProtKB-KW"/>
</dbReference>